<dbReference type="PANTHER" id="PTHR30006:SF2">
    <property type="entry name" value="ABC TRANSPORTER SUBSTRATE-BINDING PROTEIN"/>
    <property type="match status" value="1"/>
</dbReference>
<dbReference type="AlphaFoldDB" id="A0A1H3R5A9"/>
<dbReference type="OrthoDB" id="9778331at2"/>
<dbReference type="Proteomes" id="UP000199230">
    <property type="component" value="Unassembled WGS sequence"/>
</dbReference>
<dbReference type="SUPFAM" id="SSF53850">
    <property type="entry name" value="Periplasmic binding protein-like II"/>
    <property type="match status" value="1"/>
</dbReference>
<evidence type="ECO:0000313" key="2">
    <source>
        <dbReference type="EMBL" id="SDZ20786.1"/>
    </source>
</evidence>
<evidence type="ECO:0000256" key="1">
    <source>
        <dbReference type="ARBA" id="ARBA00022729"/>
    </source>
</evidence>
<dbReference type="PANTHER" id="PTHR30006">
    <property type="entry name" value="THIAMINE-BINDING PERIPLASMIC PROTEIN-RELATED"/>
    <property type="match status" value="1"/>
</dbReference>
<reference evidence="2 3" key="1">
    <citation type="submission" date="2016-10" db="EMBL/GenBank/DDBJ databases">
        <authorList>
            <person name="de Groot N.N."/>
        </authorList>
    </citation>
    <scope>NUCLEOTIDE SEQUENCE [LARGE SCALE GENOMIC DNA]</scope>
    <source>
        <strain evidence="2 3">APO</strain>
    </source>
</reference>
<protein>
    <submittedName>
        <fullName evidence="2">ABC-type Fe3+ transport system, substrate-binding protein</fullName>
    </submittedName>
</protein>
<dbReference type="EMBL" id="FNPV01000012">
    <property type="protein sequence ID" value="SDZ20786.1"/>
    <property type="molecule type" value="Genomic_DNA"/>
</dbReference>
<organism evidence="2 3">
    <name type="scientific">Tindallia californiensis</name>
    <dbReference type="NCBI Taxonomy" id="159292"/>
    <lineage>
        <taxon>Bacteria</taxon>
        <taxon>Bacillati</taxon>
        <taxon>Bacillota</taxon>
        <taxon>Clostridia</taxon>
        <taxon>Peptostreptococcales</taxon>
        <taxon>Tindalliaceae</taxon>
        <taxon>Tindallia</taxon>
    </lineage>
</organism>
<dbReference type="Gene3D" id="3.40.190.10">
    <property type="entry name" value="Periplasmic binding protein-like II"/>
    <property type="match status" value="2"/>
</dbReference>
<gene>
    <name evidence="2" type="ORF">SAMN05192546_11217</name>
</gene>
<dbReference type="GO" id="GO:0030975">
    <property type="term" value="F:thiamine binding"/>
    <property type="evidence" value="ECO:0007669"/>
    <property type="project" value="TreeGrafter"/>
</dbReference>
<dbReference type="RefSeq" id="WP_143033225.1">
    <property type="nucleotide sequence ID" value="NZ_FNPV01000012.1"/>
</dbReference>
<dbReference type="Pfam" id="PF13343">
    <property type="entry name" value="SBP_bac_6"/>
    <property type="match status" value="1"/>
</dbReference>
<evidence type="ECO:0000313" key="3">
    <source>
        <dbReference type="Proteomes" id="UP000199230"/>
    </source>
</evidence>
<dbReference type="GO" id="GO:0030976">
    <property type="term" value="F:thiamine pyrophosphate binding"/>
    <property type="evidence" value="ECO:0007669"/>
    <property type="project" value="TreeGrafter"/>
</dbReference>
<accession>A0A1H3R5A9</accession>
<sequence length="313" mass="35555">MENQGIERHITLYWNNPSCLKKAVEGKLDATASRWKAQKNATVDFDYYGLIEDMLMEDRLEEDLQQGRMGADVLVSTDMQLFHRKDLLLGNLPLFQPIEDWFPIRKEFAEMAHAQGYFQPGVVVPVVMIKNKEMLEETTEIRGWEDLLDPSLAGKIAISSTDKPAGKSILKGYWYLYGEEGLHTAKEHFSVVSNPAAVFDAVDRGQYPLGIVPLLFASGPGKSGQVEKIWPEEGLFVVISYVAVRADAGPEVREILLESLYSQEIQDLYSQRGLMIPVHPEVEPKQELMAYKGKLLYPSWEWVEQKDMSLLED</sequence>
<keyword evidence="1" id="KW-0732">Signal</keyword>
<dbReference type="GO" id="GO:0030288">
    <property type="term" value="C:outer membrane-bounded periplasmic space"/>
    <property type="evidence" value="ECO:0007669"/>
    <property type="project" value="TreeGrafter"/>
</dbReference>
<dbReference type="STRING" id="159292.SAMN05192546_11217"/>
<proteinExistence type="predicted"/>
<name>A0A1H3R5A9_9FIRM</name>
<dbReference type="GO" id="GO:0015888">
    <property type="term" value="P:thiamine transport"/>
    <property type="evidence" value="ECO:0007669"/>
    <property type="project" value="TreeGrafter"/>
</dbReference>
<keyword evidence="3" id="KW-1185">Reference proteome</keyword>